<dbReference type="Pfam" id="PF00581">
    <property type="entry name" value="Rhodanese"/>
    <property type="match status" value="1"/>
</dbReference>
<accession>A0A484DN45</accession>
<dbReference type="GO" id="GO:0005524">
    <property type="term" value="F:ATP binding"/>
    <property type="evidence" value="ECO:0007669"/>
    <property type="project" value="InterPro"/>
</dbReference>
<dbReference type="Gene3D" id="3.40.250.10">
    <property type="entry name" value="Rhodanese-like domain"/>
    <property type="match status" value="1"/>
</dbReference>
<dbReference type="PROSITE" id="PS50206">
    <property type="entry name" value="RHODANESE_3"/>
    <property type="match status" value="1"/>
</dbReference>
<feature type="binding site" evidence="17">
    <location>
        <position position="1285"/>
    </location>
    <ligand>
        <name>Fe cation</name>
        <dbReference type="ChEBI" id="CHEBI:24875"/>
        <note>catalytic</note>
    </ligand>
</feature>
<evidence type="ECO:0000259" key="22">
    <source>
        <dbReference type="PROSITE" id="PS50011"/>
    </source>
</evidence>
<evidence type="ECO:0000256" key="16">
    <source>
        <dbReference type="ARBA" id="ARBA00073128"/>
    </source>
</evidence>
<dbReference type="SUPFAM" id="SSF52821">
    <property type="entry name" value="Rhodanese/Cell cycle control phosphatase"/>
    <property type="match status" value="1"/>
</dbReference>
<feature type="domain" description="Protein kinase" evidence="22">
    <location>
        <begin position="4"/>
        <end position="313"/>
    </location>
</feature>
<dbReference type="InterPro" id="IPR000907">
    <property type="entry name" value="LipOase"/>
</dbReference>
<dbReference type="PROSITE" id="PS50011">
    <property type="entry name" value="PROTEIN_KINASE_DOM"/>
    <property type="match status" value="1"/>
</dbReference>
<keyword evidence="8" id="KW-0967">Endosome</keyword>
<dbReference type="InterPro" id="IPR035969">
    <property type="entry name" value="Rab-GAP_TBC_sf"/>
</dbReference>
<keyword evidence="6" id="KW-0963">Cytoplasm</keyword>
<dbReference type="SUPFAM" id="SSF47923">
    <property type="entry name" value="Ypt/Rab-GAP domain of gyp1p"/>
    <property type="match status" value="2"/>
</dbReference>
<keyword evidence="10 21" id="KW-0560">Oxidoreductase</keyword>
<feature type="non-terminal residue" evidence="27">
    <location>
        <position position="1"/>
    </location>
</feature>
<evidence type="ECO:0000256" key="21">
    <source>
        <dbReference type="RuleBase" id="RU003974"/>
    </source>
</evidence>
<organism evidence="27 28">
    <name type="scientific">Perca flavescens</name>
    <name type="common">American yellow perch</name>
    <name type="synonym">Morone flavescens</name>
    <dbReference type="NCBI Taxonomy" id="8167"/>
    <lineage>
        <taxon>Eukaryota</taxon>
        <taxon>Metazoa</taxon>
        <taxon>Chordata</taxon>
        <taxon>Craniata</taxon>
        <taxon>Vertebrata</taxon>
        <taxon>Euteleostomi</taxon>
        <taxon>Actinopterygii</taxon>
        <taxon>Neopterygii</taxon>
        <taxon>Teleostei</taxon>
        <taxon>Neoteleostei</taxon>
        <taxon>Acanthomorphata</taxon>
        <taxon>Eupercaria</taxon>
        <taxon>Perciformes</taxon>
        <taxon>Percoidei</taxon>
        <taxon>Percidae</taxon>
        <taxon>Percinae</taxon>
        <taxon>Perca</taxon>
    </lineage>
</organism>
<dbReference type="SUPFAM" id="SSF49723">
    <property type="entry name" value="Lipase/lipooxygenase domain (PLAT/LH2 domain)"/>
    <property type="match status" value="1"/>
</dbReference>
<evidence type="ECO:0000256" key="5">
    <source>
        <dbReference type="ARBA" id="ARBA00009419"/>
    </source>
</evidence>
<dbReference type="FunFam" id="1.10.8.270:FF:000012">
    <property type="entry name" value="TBC domain-containing protein kinase-like protein-like"/>
    <property type="match status" value="1"/>
</dbReference>
<feature type="binding site" evidence="17">
    <location>
        <position position="1465"/>
    </location>
    <ligand>
        <name>Fe cation</name>
        <dbReference type="ChEBI" id="CHEBI:24875"/>
        <note>catalytic</note>
    </ligand>
</feature>
<evidence type="ECO:0000256" key="3">
    <source>
        <dbReference type="ARBA" id="ARBA00004412"/>
    </source>
</evidence>
<dbReference type="Gene3D" id="1.20.245.10">
    <property type="entry name" value="Lipoxygenase-1, Domain 5"/>
    <property type="match status" value="1"/>
</dbReference>
<feature type="domain" description="Rhodanese" evidence="25">
    <location>
        <begin position="824"/>
        <end position="874"/>
    </location>
</feature>
<dbReference type="SUPFAM" id="SSF48484">
    <property type="entry name" value="Lipoxigenase"/>
    <property type="match status" value="1"/>
</dbReference>
<protein>
    <recommendedName>
        <fullName evidence="16">TBC domain-containing protein kinase-like protein</fullName>
    </recommendedName>
</protein>
<evidence type="ECO:0000259" key="24">
    <source>
        <dbReference type="PROSITE" id="PS50095"/>
    </source>
</evidence>
<evidence type="ECO:0000256" key="18">
    <source>
        <dbReference type="PIRSR" id="PIRSR601885-2"/>
    </source>
</evidence>
<keyword evidence="13" id="KW-0206">Cytoskeleton</keyword>
<dbReference type="InterPro" id="IPR020834">
    <property type="entry name" value="LipOase_CS"/>
</dbReference>
<dbReference type="Gene3D" id="2.60.60.20">
    <property type="entry name" value="PLAT/LH2 domain"/>
    <property type="match status" value="1"/>
</dbReference>
<feature type="binding site" evidence="17">
    <location>
        <position position="1290"/>
    </location>
    <ligand>
        <name>Fe cation</name>
        <dbReference type="ChEBI" id="CHEBI:24875"/>
        <note>catalytic</note>
    </ligand>
</feature>
<evidence type="ECO:0000256" key="4">
    <source>
        <dbReference type="ARBA" id="ARBA00005189"/>
    </source>
</evidence>
<comment type="pathway">
    <text evidence="4">Lipid metabolism.</text>
</comment>
<dbReference type="Gene3D" id="1.10.510.10">
    <property type="entry name" value="Transferase(Phosphotransferase) domain 1"/>
    <property type="match status" value="1"/>
</dbReference>
<dbReference type="PROSITE" id="PS51393">
    <property type="entry name" value="LIPOXYGENASE_3"/>
    <property type="match status" value="1"/>
</dbReference>
<evidence type="ECO:0000256" key="2">
    <source>
        <dbReference type="ARBA" id="ARBA00004214"/>
    </source>
</evidence>
<dbReference type="Gene3D" id="3.10.450.60">
    <property type="match status" value="1"/>
</dbReference>
<dbReference type="PANTHER" id="PTHR11771">
    <property type="entry name" value="LIPOXYGENASE"/>
    <property type="match status" value="1"/>
</dbReference>
<reference evidence="27 28" key="1">
    <citation type="submission" date="2019-01" db="EMBL/GenBank/DDBJ databases">
        <title>A chromosome-scale genome assembly of the yellow perch, Perca flavescens.</title>
        <authorList>
            <person name="Feron R."/>
            <person name="Morvezen R."/>
            <person name="Bestin A."/>
            <person name="Haffray P."/>
            <person name="Klopp C."/>
            <person name="Zahm M."/>
            <person name="Cabau C."/>
            <person name="Roques C."/>
            <person name="Donnadieu C."/>
            <person name="Bouchez O."/>
            <person name="Christie M."/>
            <person name="Larson W."/>
            <person name="Guiguen Y."/>
        </authorList>
    </citation>
    <scope>NUCLEOTIDE SEQUENCE [LARGE SCALE GENOMIC DNA]</scope>
    <source>
        <strain evidence="27">YP-PL-M2</strain>
        <tissue evidence="27">Blood</tissue>
    </source>
</reference>
<dbReference type="Pfam" id="PF00566">
    <property type="entry name" value="RabGAP-TBC"/>
    <property type="match status" value="1"/>
</dbReference>
<evidence type="ECO:0000256" key="12">
    <source>
        <dbReference type="ARBA" id="ARBA00023098"/>
    </source>
</evidence>
<dbReference type="InterPro" id="IPR001763">
    <property type="entry name" value="Rhodanese-like_dom"/>
</dbReference>
<dbReference type="GO" id="GO:0004672">
    <property type="term" value="F:protein kinase activity"/>
    <property type="evidence" value="ECO:0007669"/>
    <property type="project" value="InterPro"/>
</dbReference>
<dbReference type="FunFam" id="1.10.472.80:FF:000015">
    <property type="entry name" value="TBC domain-containing protein kinase-like protein"/>
    <property type="match status" value="1"/>
</dbReference>
<comment type="similarity">
    <text evidence="5 21">Belongs to the lipoxygenase family.</text>
</comment>
<evidence type="ECO:0000256" key="15">
    <source>
        <dbReference type="ARBA" id="ARBA00058226"/>
    </source>
</evidence>
<dbReference type="PRINTS" id="PR00467">
    <property type="entry name" value="MAMLPOXGNASE"/>
</dbReference>
<feature type="domain" description="Rab-GAP TBC" evidence="23">
    <location>
        <begin position="505"/>
        <end position="690"/>
    </location>
</feature>
<dbReference type="GO" id="GO:0005506">
    <property type="term" value="F:iron ion binding"/>
    <property type="evidence" value="ECO:0007669"/>
    <property type="project" value="InterPro"/>
</dbReference>
<dbReference type="SUPFAM" id="SSF56112">
    <property type="entry name" value="Protein kinase-like (PK-like)"/>
    <property type="match status" value="1"/>
</dbReference>
<dbReference type="Gene3D" id="1.10.8.270">
    <property type="entry name" value="putative rabgap domain of human tbc1 domain family member 14 like domains"/>
    <property type="match status" value="1"/>
</dbReference>
<dbReference type="Gene3D" id="1.10.472.80">
    <property type="entry name" value="Ypt/Rab-GAP domain of gyp1p, domain 3"/>
    <property type="match status" value="1"/>
</dbReference>
<dbReference type="InterPro" id="IPR000195">
    <property type="entry name" value="Rab-GAP-TBC_dom"/>
</dbReference>
<dbReference type="Pfam" id="PF00305">
    <property type="entry name" value="Lipoxygenase"/>
    <property type="match status" value="1"/>
</dbReference>
<feature type="binding site" evidence="18">
    <location>
        <position position="933"/>
    </location>
    <ligand>
        <name>Ca(2+)</name>
        <dbReference type="ChEBI" id="CHEBI:29108"/>
        <label>1</label>
    </ligand>
</feature>
<feature type="domain" description="PLAT" evidence="24">
    <location>
        <begin position="920"/>
        <end position="1039"/>
    </location>
</feature>
<evidence type="ECO:0000256" key="13">
    <source>
        <dbReference type="ARBA" id="ARBA00023212"/>
    </source>
</evidence>
<dbReference type="PROSITE" id="PS00711">
    <property type="entry name" value="LIPOXYGENASE_1"/>
    <property type="match status" value="1"/>
</dbReference>
<dbReference type="InterPro" id="IPR000719">
    <property type="entry name" value="Prot_kinase_dom"/>
</dbReference>
<dbReference type="FunFam" id="1.20.245.10:FF:000001">
    <property type="entry name" value="Arachidonate 5-lipoxygenase a"/>
    <property type="match status" value="1"/>
</dbReference>
<dbReference type="SMART" id="SM00164">
    <property type="entry name" value="TBC"/>
    <property type="match status" value="1"/>
</dbReference>
<evidence type="ECO:0000256" key="17">
    <source>
        <dbReference type="PIRSR" id="PIRSR601885-1"/>
    </source>
</evidence>
<keyword evidence="28" id="KW-1185">Reference proteome</keyword>
<dbReference type="STRING" id="8167.A0A484DN45"/>
<dbReference type="GO" id="GO:0005769">
    <property type="term" value="C:early endosome"/>
    <property type="evidence" value="ECO:0007669"/>
    <property type="project" value="UniProtKB-SubCell"/>
</dbReference>
<keyword evidence="11 17" id="KW-0408">Iron</keyword>
<dbReference type="InterPro" id="IPR036392">
    <property type="entry name" value="PLAT/LH2_dom_sf"/>
</dbReference>
<sequence length="1588" mass="179513">SAISITSQRQGRNSFQTYFINNFKLILSSWPYSFSIKLLEASGEMRPLKDAQLGAFTFFASALPHDVCGSNGLPLTPNSIKILGRFQILKTITHPRLCQYVDISRGKHERLIVVAEHFENSLSDFQKQGKTASPETVLQIAYEVLEGLEFMNKHGMVHRALSAHNVLMDCKGNVKLAKFGLYHMTDHGADVDFPIGYPSYLAPEVIAQGSFSPHDAAPLPSGPKTDVWSLGVLLFELCAGRRLLQNIHISERLKFILTLGCMDDIVTVLAEEHGCLDAIKELPENVLELLRKCLTFLPSKRPTPAELLGDPVFSGISFLYTPFQKPVSLFSSSLRCAHLELPEDISDLCKDDEDYLSERAIDEVYHLWCLAGGDLEKELTNKEIIQSKPPICTLPNFVLEDGESFGQGRDRSFLLDDTTVTLSLCQLKNRLKDVAGEAYYPLLEDEQSSLPQSNSSNELSATVTLPLIIRERDTEYQLIRIILFDRLLKAYPYKKNLVWKEARVDVPPLVRGLAWAALLGIEGDIQAKYESIDKDTPIPTDRQIEVDIPRCHQYDELLSSPQGHIKFRRVLKAWVVSHPDLVYWQGLDSLCAPFLYLNFNNEALAYACMSAFIPKYLYNFFLKDNSHVIQEYLTVFSQMIAFHDPELSNHLNEIGFIPDLYAIPWFLTMFTHVFPLHKIFHLWDTLLLGNSSFPFCIGVAILQQLRDRLLANGFNECILLFSDLPEIDIERCVRESINLFCWTPKSATYRQHAQPPKPAGDNGFGKAATYYSSDYQDMAKTDLSREPLALCDLKAEVSPRISAEDLIDLCELSLAGPTKRTKVGRPKIIAVDIRSVEDFSRGHISGSINIPFSTAFSPDGELVQCPSTGILQNYRGRVIVIISHPMKSAAMFAAHLVKSSSKEHFGLINRILLLSRVKMVNYEVTVSTGNLVGATTLNNVFIKLVGTDGESKRKWLMGFKGASSFTIGAVSSFTVSCPVSIGKLVLIELDKQSLPLFPEDSWFPTKVEVKSPEGDTYNFPIYRWITDSEVHRFREGTALTVFEDNHHLGRYSRQKELDQREKDYRWHVYVEGIPHSMKAENPLSLPGEIRFSFTKTTEFLYTASTGLTELQLKGLANCKKKWTDIDAINRVFCCKRTDISDYVQEHWKEDAFFGYQYLNGVNPILIRRCSALPDNFPVTDDMVFLRGQGNLTNEMKKGNIFLCDYKRLDGVKANTINGKKQYLMAPLVLLHKTPDDKLMPIAIQLKQTPADDNPIFFPTDSEYDWLMAKIFVRSADFSEHQLNVHLLRTHLLAEVFAVSLLRNVPMVHPLYKLLIPHTRYTLQINHLARLLLISETGVFTKFAASGGEGMMTILKRSLSSMTYSSLCIPDDIAERGVEALPNFYYRDDGLKLWDLIQKFVQGVLSFYYKNDAEVQKDSELQKWISDIFEHGFLSQARPGIPQSFTTVAELVKFVTMVIFTCSGQHSAVNSGQYDYGGWMPNTPISLQLPPPTKKGETSEATMLQTFPDVNTTVQGMSTMWLLSKQSSDFVPLGQYPEDHFSEKIPSKLIKDFQGELEVLSVDINVRNKRLEVPYTYMDPTKLENSVAI</sequence>
<evidence type="ECO:0000256" key="14">
    <source>
        <dbReference type="ARBA" id="ARBA00038349"/>
    </source>
</evidence>
<evidence type="ECO:0000259" key="26">
    <source>
        <dbReference type="PROSITE" id="PS51393"/>
    </source>
</evidence>
<dbReference type="InterPro" id="IPR036226">
    <property type="entry name" value="LipOase_C_sf"/>
</dbReference>
<evidence type="ECO:0000256" key="1">
    <source>
        <dbReference type="ARBA" id="ARBA00004186"/>
    </source>
</evidence>
<dbReference type="GO" id="GO:0030496">
    <property type="term" value="C:midbody"/>
    <property type="evidence" value="ECO:0007669"/>
    <property type="project" value="UniProtKB-SubCell"/>
</dbReference>
<evidence type="ECO:0000313" key="27">
    <source>
        <dbReference type="EMBL" id="TDH16444.1"/>
    </source>
</evidence>
<dbReference type="InterPro" id="IPR020833">
    <property type="entry name" value="LipOase_Fe_BS"/>
</dbReference>
<keyword evidence="12" id="KW-0443">Lipid metabolism</keyword>
<evidence type="ECO:0000256" key="20">
    <source>
        <dbReference type="PROSITE-ProRule" id="PRU00152"/>
    </source>
</evidence>
<dbReference type="EMBL" id="SCKG01000002">
    <property type="protein sequence ID" value="TDH16444.1"/>
    <property type="molecule type" value="Genomic_DNA"/>
</dbReference>
<dbReference type="PROSITE" id="PS50095">
    <property type="entry name" value="PLAT"/>
    <property type="match status" value="1"/>
</dbReference>
<evidence type="ECO:0000256" key="9">
    <source>
        <dbReference type="ARBA" id="ARBA00022964"/>
    </source>
</evidence>
<dbReference type="FunFam" id="3.40.250.10:FF:000018">
    <property type="entry name" value="TBC domain-containing protein kinase-like protein"/>
    <property type="match status" value="1"/>
</dbReference>
<evidence type="ECO:0000259" key="25">
    <source>
        <dbReference type="PROSITE" id="PS50206"/>
    </source>
</evidence>
<dbReference type="InterPro" id="IPR011009">
    <property type="entry name" value="Kinase-like_dom_sf"/>
</dbReference>
<dbReference type="PRINTS" id="PR00087">
    <property type="entry name" value="LIPOXYGENASE"/>
</dbReference>
<keyword evidence="7 17" id="KW-0479">Metal-binding</keyword>
<evidence type="ECO:0000259" key="23">
    <source>
        <dbReference type="PROSITE" id="PS50086"/>
    </source>
</evidence>
<dbReference type="InterPro" id="IPR001885">
    <property type="entry name" value="LipOase_mml"/>
</dbReference>
<feature type="domain" description="Lipoxygenase" evidence="26">
    <location>
        <begin position="1039"/>
        <end position="1588"/>
    </location>
</feature>
<dbReference type="Pfam" id="PF00069">
    <property type="entry name" value="Pkinase"/>
    <property type="match status" value="1"/>
</dbReference>
<dbReference type="InterPro" id="IPR036873">
    <property type="entry name" value="Rhodanese-like_dom_sf"/>
</dbReference>
<dbReference type="InterPro" id="IPR013819">
    <property type="entry name" value="LipOase_C"/>
</dbReference>
<dbReference type="FunFam" id="1.10.510.10:FF:000332">
    <property type="entry name" value="TBC domain-containing protein kinase-like protein"/>
    <property type="match status" value="1"/>
</dbReference>
<dbReference type="GO" id="GO:0005819">
    <property type="term" value="C:spindle"/>
    <property type="evidence" value="ECO:0007669"/>
    <property type="project" value="UniProtKB-SubCell"/>
</dbReference>
<feature type="binding site" evidence="18">
    <location>
        <position position="1000"/>
    </location>
    <ligand>
        <name>Ca(2+)</name>
        <dbReference type="ChEBI" id="CHEBI:29108"/>
        <label>1</label>
    </ligand>
</feature>
<dbReference type="PROSITE" id="PS50086">
    <property type="entry name" value="TBC_RABGAP"/>
    <property type="match status" value="1"/>
</dbReference>
<evidence type="ECO:0000256" key="11">
    <source>
        <dbReference type="ARBA" id="ARBA00023004"/>
    </source>
</evidence>
<dbReference type="GO" id="GO:0034440">
    <property type="term" value="P:lipid oxidation"/>
    <property type="evidence" value="ECO:0007669"/>
    <property type="project" value="InterPro"/>
</dbReference>
<comment type="subcellular location">
    <subcellularLocation>
        <location evidence="1">Cytoplasm</location>
        <location evidence="1">Cytoskeleton</location>
        <location evidence="1">Spindle</location>
    </subcellularLocation>
    <subcellularLocation>
        <location evidence="3">Early endosome</location>
    </subcellularLocation>
    <subcellularLocation>
        <location evidence="2">Midbody</location>
    </subcellularLocation>
</comment>
<comment type="caution">
    <text evidence="20">Lacks conserved residue(s) required for the propagation of feature annotation.</text>
</comment>
<name>A0A484DN45_PERFV</name>
<dbReference type="GO" id="GO:0016702">
    <property type="term" value="F:oxidoreductase activity, acting on single donors with incorporation of molecular oxygen, incorporation of two atoms of oxygen"/>
    <property type="evidence" value="ECO:0007669"/>
    <property type="project" value="InterPro"/>
</dbReference>
<proteinExistence type="inferred from homology"/>
<dbReference type="Proteomes" id="UP000295070">
    <property type="component" value="Chromosome 2"/>
</dbReference>
<comment type="function">
    <text evidence="15">Component of the FERRY complex (Five-subunit Endosomal Rab5 and RNA/ribosome intermediary). The FERRY complex directly interacts with mRNAs and RAB5A, and functions as a RAB5A effector involved in the localization and the distribution of specific mRNAs most likely by mediating their endosomal transport. The complex recruits mRNAs and ribosomes to early endosomes through direct mRNA-interaction. Also involved in the modulation of mTOR signaling and expression of mTOR complex components. Involved in the control of actin-cytoskeleton organization.</text>
</comment>
<comment type="cofactor">
    <cofactor evidence="17">
        <name>Fe cation</name>
        <dbReference type="ChEBI" id="CHEBI:24875"/>
    </cofactor>
    <text evidence="17">Binds 1 Fe cation per subunit.</text>
</comment>
<evidence type="ECO:0000256" key="19">
    <source>
        <dbReference type="PIRSR" id="PIRSR601885-3"/>
    </source>
</evidence>
<comment type="caution">
    <text evidence="27">The sequence shown here is derived from an EMBL/GenBank/DDBJ whole genome shotgun (WGS) entry which is preliminary data.</text>
</comment>
<evidence type="ECO:0000313" key="28">
    <source>
        <dbReference type="Proteomes" id="UP000295070"/>
    </source>
</evidence>
<keyword evidence="9 21" id="KW-0223">Dioxygenase</keyword>
<keyword evidence="18" id="KW-0106">Calcium</keyword>
<evidence type="ECO:0000256" key="7">
    <source>
        <dbReference type="ARBA" id="ARBA00022723"/>
    </source>
</evidence>
<dbReference type="Pfam" id="PF01477">
    <property type="entry name" value="PLAT"/>
    <property type="match status" value="1"/>
</dbReference>
<evidence type="ECO:0000256" key="10">
    <source>
        <dbReference type="ARBA" id="ARBA00023002"/>
    </source>
</evidence>
<dbReference type="PROSITE" id="PS00081">
    <property type="entry name" value="LIPOXYGENASE_2"/>
    <property type="match status" value="1"/>
</dbReference>
<feature type="site" description="Essential for stabilizing binding to COTL1" evidence="19">
    <location>
        <position position="1024"/>
    </location>
</feature>
<evidence type="ECO:0000256" key="6">
    <source>
        <dbReference type="ARBA" id="ARBA00022490"/>
    </source>
</evidence>
<comment type="similarity">
    <text evidence="14">Belongs to the protein kinase superfamily.</text>
</comment>
<feature type="binding site" evidence="17">
    <location>
        <position position="1588"/>
    </location>
    <ligand>
        <name>Fe cation</name>
        <dbReference type="ChEBI" id="CHEBI:24875"/>
        <note>catalytic</note>
    </ligand>
</feature>
<gene>
    <name evidence="27" type="ORF">EPR50_G00018240</name>
</gene>
<evidence type="ECO:0000256" key="8">
    <source>
        <dbReference type="ARBA" id="ARBA00022753"/>
    </source>
</evidence>
<dbReference type="InterPro" id="IPR001024">
    <property type="entry name" value="PLAT/LH2_dom"/>
</dbReference>
<dbReference type="SMART" id="SM00308">
    <property type="entry name" value="LH2"/>
    <property type="match status" value="1"/>
</dbReference>